<gene>
    <name evidence="1" type="ORF">LCGC14_0354910</name>
</gene>
<accession>A0A0F9VWU2</accession>
<sequence>MNDMNAKTLEALKGSIRKWNRIFCKGAVNLGPTNCPLCKLFILSDCEGCPVSAKSGKSGCHGTPYYAFGRHHLVSHSIFIDHRVVGKCRSCKKHAKAERDFLASLLPDGEKWR</sequence>
<organism evidence="1">
    <name type="scientific">marine sediment metagenome</name>
    <dbReference type="NCBI Taxonomy" id="412755"/>
    <lineage>
        <taxon>unclassified sequences</taxon>
        <taxon>metagenomes</taxon>
        <taxon>ecological metagenomes</taxon>
    </lineage>
</organism>
<protein>
    <submittedName>
        <fullName evidence="1">Uncharacterized protein</fullName>
    </submittedName>
</protein>
<name>A0A0F9VWU2_9ZZZZ</name>
<proteinExistence type="predicted"/>
<comment type="caution">
    <text evidence="1">The sequence shown here is derived from an EMBL/GenBank/DDBJ whole genome shotgun (WGS) entry which is preliminary data.</text>
</comment>
<reference evidence="1" key="1">
    <citation type="journal article" date="2015" name="Nature">
        <title>Complex archaea that bridge the gap between prokaryotes and eukaryotes.</title>
        <authorList>
            <person name="Spang A."/>
            <person name="Saw J.H."/>
            <person name="Jorgensen S.L."/>
            <person name="Zaremba-Niedzwiedzka K."/>
            <person name="Martijn J."/>
            <person name="Lind A.E."/>
            <person name="van Eijk R."/>
            <person name="Schleper C."/>
            <person name="Guy L."/>
            <person name="Ettema T.J."/>
        </authorList>
    </citation>
    <scope>NUCLEOTIDE SEQUENCE</scope>
</reference>
<evidence type="ECO:0000313" key="1">
    <source>
        <dbReference type="EMBL" id="KKN77926.1"/>
    </source>
</evidence>
<dbReference type="AlphaFoldDB" id="A0A0F9VWU2"/>
<dbReference type="EMBL" id="LAZR01000271">
    <property type="protein sequence ID" value="KKN77926.1"/>
    <property type="molecule type" value="Genomic_DNA"/>
</dbReference>